<comment type="similarity">
    <text evidence="3">Belongs to the DRC10 family.</text>
</comment>
<organism evidence="11 12">
    <name type="scientific">Bodo saltans</name>
    <name type="common">Flagellated protozoan</name>
    <dbReference type="NCBI Taxonomy" id="75058"/>
    <lineage>
        <taxon>Eukaryota</taxon>
        <taxon>Discoba</taxon>
        <taxon>Euglenozoa</taxon>
        <taxon>Kinetoplastea</taxon>
        <taxon>Metakinetoplastina</taxon>
        <taxon>Eubodonida</taxon>
        <taxon>Bodonidae</taxon>
        <taxon>Bodo</taxon>
    </lineage>
</organism>
<dbReference type="EMBL" id="CYKH01000743">
    <property type="protein sequence ID" value="CUG30480.1"/>
    <property type="molecule type" value="Genomic_DNA"/>
</dbReference>
<evidence type="ECO:0000256" key="2">
    <source>
        <dbReference type="ARBA" id="ARBA00004611"/>
    </source>
</evidence>
<accession>A0A0S4IZU0</accession>
<sequence>MNQQTLSEARRILSVVDDLIVDLNVVSHLPSYMSAMPPQDLQHITNAFGGGQNGREVQTQLNEHFDLERKLESAGGGEVAAEDVADHHLSCRALLDTLRAAGYGQTYQPAFPGSEGIRNFSYIMGVLRSLLHDRCHTSVEDDVIKYTILHDTVNREKSASADVQALNREYHNEKESRRIEVEKRQQAIRKVREEIEQLRQASDTEMSNFLKLSKELATTNEERFQQELEELKTKKGEMSTETDQLESKFFNEENALRAARSKKETTISATINEYDTQLQNLTQTISTLQKELDEDTEQLGEVERELHQLNQDASEYELERRIAEQRKGHYMDVNVRMESQARIVQAFFRSFAVRLKASQKGKKKSKKKD</sequence>
<evidence type="ECO:0000313" key="12">
    <source>
        <dbReference type="Proteomes" id="UP000051952"/>
    </source>
</evidence>
<name>A0A0S4IZU0_BODSA</name>
<proteinExistence type="inferred from homology"/>
<protein>
    <recommendedName>
        <fullName evidence="4">Dynein regulatory complex protein 10</fullName>
    </recommendedName>
</protein>
<keyword evidence="12" id="KW-1185">Reference proteome</keyword>
<reference evidence="12" key="1">
    <citation type="submission" date="2015-09" db="EMBL/GenBank/DDBJ databases">
        <authorList>
            <consortium name="Pathogen Informatics"/>
        </authorList>
    </citation>
    <scope>NUCLEOTIDE SEQUENCE [LARGE SCALE GENOMIC DNA]</scope>
    <source>
        <strain evidence="12">Lake Konstanz</strain>
    </source>
</reference>
<feature type="coiled-coil region" evidence="10">
    <location>
        <begin position="181"/>
        <end position="326"/>
    </location>
</feature>
<evidence type="ECO:0000313" key="11">
    <source>
        <dbReference type="EMBL" id="CUG30480.1"/>
    </source>
</evidence>
<comment type="function">
    <text evidence="1">Component of the nexin-dynein regulatory complex (N-DRC), a key regulator of ciliary/flagellar motility which maintains the alignment and integrity of the distal axoneme and regulates microtubule sliding in motile axonemes.</text>
</comment>
<dbReference type="PANTHER" id="PTHR31598">
    <property type="entry name" value="IQ DOMAIN-CONTAINING PROTEIN D"/>
    <property type="match status" value="1"/>
</dbReference>
<evidence type="ECO:0000256" key="4">
    <source>
        <dbReference type="ARBA" id="ARBA00021752"/>
    </source>
</evidence>
<dbReference type="VEuPathDB" id="TriTrypDB:BSAL_77270"/>
<comment type="subcellular location">
    <subcellularLocation>
        <location evidence="2">Cytoplasm</location>
        <location evidence="2">Cytoskeleton</location>
        <location evidence="2">Flagellum axoneme</location>
    </subcellularLocation>
</comment>
<keyword evidence="7" id="KW-0969">Cilium</keyword>
<gene>
    <name evidence="11" type="ORF">BSAL_77270</name>
</gene>
<dbReference type="AlphaFoldDB" id="A0A0S4IZU0"/>
<evidence type="ECO:0000256" key="3">
    <source>
        <dbReference type="ARBA" id="ARBA00009071"/>
    </source>
</evidence>
<keyword evidence="10" id="KW-0175">Coiled coil</keyword>
<dbReference type="OrthoDB" id="10265211at2759"/>
<evidence type="ECO:0000256" key="6">
    <source>
        <dbReference type="ARBA" id="ARBA00022846"/>
    </source>
</evidence>
<evidence type="ECO:0000256" key="8">
    <source>
        <dbReference type="ARBA" id="ARBA00023212"/>
    </source>
</evidence>
<keyword evidence="5" id="KW-0963">Cytoplasm</keyword>
<keyword evidence="6" id="KW-0282">Flagellum</keyword>
<evidence type="ECO:0000256" key="7">
    <source>
        <dbReference type="ARBA" id="ARBA00023069"/>
    </source>
</evidence>
<dbReference type="InterPro" id="IPR042815">
    <property type="entry name" value="DRC10"/>
</dbReference>
<dbReference type="OMA" id="KYDLEMG"/>
<evidence type="ECO:0000256" key="1">
    <source>
        <dbReference type="ARBA" id="ARBA00003029"/>
    </source>
</evidence>
<dbReference type="PANTHER" id="PTHR31598:SF1">
    <property type="entry name" value="DYNEIN REGULATORY COMPLEX PROTEIN 10"/>
    <property type="match status" value="1"/>
</dbReference>
<evidence type="ECO:0000256" key="5">
    <source>
        <dbReference type="ARBA" id="ARBA00022490"/>
    </source>
</evidence>
<keyword evidence="9" id="KW-0966">Cell projection</keyword>
<evidence type="ECO:0000256" key="10">
    <source>
        <dbReference type="SAM" id="Coils"/>
    </source>
</evidence>
<keyword evidence="8" id="KW-0206">Cytoskeleton</keyword>
<evidence type="ECO:0000256" key="9">
    <source>
        <dbReference type="ARBA" id="ARBA00023273"/>
    </source>
</evidence>
<dbReference type="Proteomes" id="UP000051952">
    <property type="component" value="Unassembled WGS sequence"/>
</dbReference>